<evidence type="ECO:0000313" key="1">
    <source>
        <dbReference type="EMBL" id="CAH2246027.1"/>
    </source>
</evidence>
<comment type="caution">
    <text evidence="1">The sequence shown here is derived from an EMBL/GenBank/DDBJ whole genome shotgun (WGS) entry which is preliminary data.</text>
</comment>
<dbReference type="EMBL" id="CAKXAJ010025922">
    <property type="protein sequence ID" value="CAH2246027.1"/>
    <property type="molecule type" value="Genomic_DNA"/>
</dbReference>
<dbReference type="AlphaFoldDB" id="A0A8S4S5U5"/>
<protein>
    <submittedName>
        <fullName evidence="1">Jg13375 protein</fullName>
    </submittedName>
</protein>
<organism evidence="1 2">
    <name type="scientific">Pararge aegeria aegeria</name>
    <dbReference type="NCBI Taxonomy" id="348720"/>
    <lineage>
        <taxon>Eukaryota</taxon>
        <taxon>Metazoa</taxon>
        <taxon>Ecdysozoa</taxon>
        <taxon>Arthropoda</taxon>
        <taxon>Hexapoda</taxon>
        <taxon>Insecta</taxon>
        <taxon>Pterygota</taxon>
        <taxon>Neoptera</taxon>
        <taxon>Endopterygota</taxon>
        <taxon>Lepidoptera</taxon>
        <taxon>Glossata</taxon>
        <taxon>Ditrysia</taxon>
        <taxon>Papilionoidea</taxon>
        <taxon>Nymphalidae</taxon>
        <taxon>Satyrinae</taxon>
        <taxon>Satyrini</taxon>
        <taxon>Parargina</taxon>
        <taxon>Pararge</taxon>
    </lineage>
</organism>
<name>A0A8S4S5U5_9NEOP</name>
<proteinExistence type="predicted"/>
<gene>
    <name evidence="1" type="primary">jg13375</name>
    <name evidence="1" type="ORF">PAEG_LOCUS21288</name>
</gene>
<dbReference type="Proteomes" id="UP000838756">
    <property type="component" value="Unassembled WGS sequence"/>
</dbReference>
<sequence length="108" mass="11775">MDGACDAALTRLKAPYTRRVLCGDGSSEYSCHDPSSSYGCRPKLLKDNNGDQIAASAVLRLSYTAIINPPAQRWAVGMGKPSHWERLLGQQWQLLIAQLGNDSVSINQ</sequence>
<reference evidence="1" key="1">
    <citation type="submission" date="2022-03" db="EMBL/GenBank/DDBJ databases">
        <authorList>
            <person name="Lindestad O."/>
        </authorList>
    </citation>
    <scope>NUCLEOTIDE SEQUENCE</scope>
</reference>
<keyword evidence="2" id="KW-1185">Reference proteome</keyword>
<evidence type="ECO:0000313" key="2">
    <source>
        <dbReference type="Proteomes" id="UP000838756"/>
    </source>
</evidence>
<accession>A0A8S4S5U5</accession>